<reference evidence="3" key="1">
    <citation type="submission" date="2017-05" db="EMBL/GenBank/DDBJ databases">
        <title>Complete and WGS of Bordetella genogroups.</title>
        <authorList>
            <person name="Spilker T."/>
            <person name="Lipuma J."/>
        </authorList>
    </citation>
    <scope>NUCLEOTIDE SEQUENCE [LARGE SCALE GENOMIC DNA]</scope>
    <source>
        <strain evidence="3">AU16122</strain>
    </source>
</reference>
<accession>A0A261SJ73</accession>
<feature type="region of interest" description="Disordered" evidence="1">
    <location>
        <begin position="15"/>
        <end position="46"/>
    </location>
</feature>
<evidence type="ECO:0000313" key="3">
    <source>
        <dbReference type="Proteomes" id="UP000216020"/>
    </source>
</evidence>
<protein>
    <submittedName>
        <fullName evidence="2">Uncharacterized protein</fullName>
    </submittedName>
</protein>
<dbReference type="EMBL" id="NEVM01000001">
    <property type="protein sequence ID" value="OZI37081.1"/>
    <property type="molecule type" value="Genomic_DNA"/>
</dbReference>
<sequence length="71" mass="8050">MWIMEKTPGRWPLRRAQAHDAPRRRVAGGTQWRSAEPGGREEAEGGKRSKILAWITFARTTLVITFAVGKF</sequence>
<name>A0A261SJ73_9BORD</name>
<evidence type="ECO:0000256" key="1">
    <source>
        <dbReference type="SAM" id="MobiDB-lite"/>
    </source>
</evidence>
<dbReference type="Proteomes" id="UP000216020">
    <property type="component" value="Unassembled WGS sequence"/>
</dbReference>
<gene>
    <name evidence="2" type="ORF">CAL29_01195</name>
</gene>
<dbReference type="AlphaFoldDB" id="A0A261SJ73"/>
<proteinExistence type="predicted"/>
<comment type="caution">
    <text evidence="2">The sequence shown here is derived from an EMBL/GenBank/DDBJ whole genome shotgun (WGS) entry which is preliminary data.</text>
</comment>
<organism evidence="2 3">
    <name type="scientific">Bordetella genomosp. 10</name>
    <dbReference type="NCBI Taxonomy" id="1416804"/>
    <lineage>
        <taxon>Bacteria</taxon>
        <taxon>Pseudomonadati</taxon>
        <taxon>Pseudomonadota</taxon>
        <taxon>Betaproteobacteria</taxon>
        <taxon>Burkholderiales</taxon>
        <taxon>Alcaligenaceae</taxon>
        <taxon>Bordetella</taxon>
    </lineage>
</organism>
<keyword evidence="3" id="KW-1185">Reference proteome</keyword>
<evidence type="ECO:0000313" key="2">
    <source>
        <dbReference type="EMBL" id="OZI37081.1"/>
    </source>
</evidence>